<dbReference type="EMBL" id="QWJJ01000006">
    <property type="protein sequence ID" value="RII39087.1"/>
    <property type="molecule type" value="Genomic_DNA"/>
</dbReference>
<organism evidence="1 2">
    <name type="scientific">Pseudooceanicola sediminis</name>
    <dbReference type="NCBI Taxonomy" id="2211117"/>
    <lineage>
        <taxon>Bacteria</taxon>
        <taxon>Pseudomonadati</taxon>
        <taxon>Pseudomonadota</taxon>
        <taxon>Alphaproteobacteria</taxon>
        <taxon>Rhodobacterales</taxon>
        <taxon>Paracoccaceae</taxon>
        <taxon>Pseudooceanicola</taxon>
    </lineage>
</organism>
<dbReference type="InterPro" id="IPR027417">
    <property type="entry name" value="P-loop_NTPase"/>
</dbReference>
<evidence type="ECO:0008006" key="3">
    <source>
        <dbReference type="Google" id="ProtNLM"/>
    </source>
</evidence>
<dbReference type="RefSeq" id="WP_119398527.1">
    <property type="nucleotide sequence ID" value="NZ_QWJJ01000006.1"/>
</dbReference>
<protein>
    <recommendedName>
        <fullName evidence="3">Sulfotransferase</fullName>
    </recommendedName>
</protein>
<sequence length="311" mass="34447">MTQIILEFSGPRTGSSALRYMLLGSPNVIGLGEVFHSTDAWELRANPTTIYGTDAVDGERLKPEIAAHLGALRRSDPAAMLGELQKVAEAKGLGAIQLKIFPGHLTFRQIDEIMTRFSPVCYMMHRAPIEMYVSICKAKAVGAWGRVDTTDIKPELSPAAFRQWQKTQQTYFQVSRFLAERRGLDMAELSYEQVYQSGRPSIEVVQQFYTDLGVDLGDCAPVEGGLTKQDKTSEIAGKVSNWAAFEAGLKKLNAADRLWSFETHGQTAKMIKALVVERLLPEQRVHKAKLAIRRMIGKGPAPKPARSKQGN</sequence>
<keyword evidence="2" id="KW-1185">Reference proteome</keyword>
<dbReference type="AlphaFoldDB" id="A0A399J374"/>
<gene>
    <name evidence="1" type="ORF">DL237_07945</name>
</gene>
<comment type="caution">
    <text evidence="1">The sequence shown here is derived from an EMBL/GenBank/DDBJ whole genome shotgun (WGS) entry which is preliminary data.</text>
</comment>
<reference evidence="1 2" key="1">
    <citation type="submission" date="2018-08" db="EMBL/GenBank/DDBJ databases">
        <title>Pseudooceanicola sediminis CY03 in the family Rhodobacteracea.</title>
        <authorList>
            <person name="Zhang Y.-J."/>
        </authorList>
    </citation>
    <scope>NUCLEOTIDE SEQUENCE [LARGE SCALE GENOMIC DNA]</scope>
    <source>
        <strain evidence="1 2">CY03</strain>
    </source>
</reference>
<evidence type="ECO:0000313" key="2">
    <source>
        <dbReference type="Proteomes" id="UP000265848"/>
    </source>
</evidence>
<proteinExistence type="predicted"/>
<dbReference type="SUPFAM" id="SSF52540">
    <property type="entry name" value="P-loop containing nucleoside triphosphate hydrolases"/>
    <property type="match status" value="1"/>
</dbReference>
<evidence type="ECO:0000313" key="1">
    <source>
        <dbReference type="EMBL" id="RII39087.1"/>
    </source>
</evidence>
<accession>A0A399J374</accession>
<dbReference type="Gene3D" id="3.40.50.300">
    <property type="entry name" value="P-loop containing nucleotide triphosphate hydrolases"/>
    <property type="match status" value="1"/>
</dbReference>
<name>A0A399J374_9RHOB</name>
<dbReference type="Proteomes" id="UP000265848">
    <property type="component" value="Unassembled WGS sequence"/>
</dbReference>